<dbReference type="AlphaFoldDB" id="A0A2M6UBE7"/>
<comment type="caution">
    <text evidence="6">The sequence shown here is derived from an EMBL/GenBank/DDBJ whole genome shotgun (WGS) entry which is preliminary data.</text>
</comment>
<keyword evidence="1" id="KW-0285">Flavoprotein</keyword>
<dbReference type="GO" id="GO:0016705">
    <property type="term" value="F:oxidoreductase activity, acting on paired donors, with incorporation or reduction of molecular oxygen"/>
    <property type="evidence" value="ECO:0007669"/>
    <property type="project" value="InterPro"/>
</dbReference>
<evidence type="ECO:0000313" key="7">
    <source>
        <dbReference type="Proteomes" id="UP000228930"/>
    </source>
</evidence>
<evidence type="ECO:0000313" key="6">
    <source>
        <dbReference type="EMBL" id="PIT01944.1"/>
    </source>
</evidence>
<dbReference type="Pfam" id="PF00296">
    <property type="entry name" value="Bac_luciferase"/>
    <property type="match status" value="1"/>
</dbReference>
<dbReference type="GO" id="GO:0004497">
    <property type="term" value="F:monooxygenase activity"/>
    <property type="evidence" value="ECO:0007669"/>
    <property type="project" value="UniProtKB-KW"/>
</dbReference>
<sequence>MEMQAAESKQMTNPLRNSNKLKLGIFGTNGKGGAQTRVPELYQPTWPNSVRTAQTADAAGFEAIVAYARWKAYMPGKPDHTSGIVLDPFTWSAGIAQATNYSAVMPTSHAPTIHPITCAKQCATIDIISNGRLGLNVVGGWNKHELEMFGAPMREHDERYEQLEEWLTVIKKMWTEKEEFDYEGKFYRVSGGASMPKPVQKPHPPIMNAGGSPRGMRFACQHADLCFVILQSDDPSEWKRQIDMYKNTARSFGREVQVWTYCPVVQRDTKEEAEKYLHHYAVEMEDVESVDAWSAGVGAQSQIASPEKMKELRKRIAAGAGGNILVGTADIIAEKMEGLCDVGLDGVLCSFVDFDDGLHRFISQALPLLEQRGLRAPFKPKLDREVAA</sequence>
<dbReference type="PANTHER" id="PTHR42847:SF4">
    <property type="entry name" value="ALKANESULFONATE MONOOXYGENASE-RELATED"/>
    <property type="match status" value="1"/>
</dbReference>
<feature type="domain" description="Luciferase-like" evidence="5">
    <location>
        <begin position="39"/>
        <end position="345"/>
    </location>
</feature>
<keyword evidence="3" id="KW-0560">Oxidoreductase</keyword>
<accession>A0A2M6UBE7</accession>
<dbReference type="PANTHER" id="PTHR42847">
    <property type="entry name" value="ALKANESULFONATE MONOOXYGENASE"/>
    <property type="match status" value="1"/>
</dbReference>
<keyword evidence="2" id="KW-0288">FMN</keyword>
<dbReference type="Proteomes" id="UP000228930">
    <property type="component" value="Unassembled WGS sequence"/>
</dbReference>
<name>A0A2M6UBE7_9BRAD</name>
<keyword evidence="4 6" id="KW-0503">Monooxygenase</keyword>
<dbReference type="EMBL" id="LFJC01000003">
    <property type="protein sequence ID" value="PIT01944.1"/>
    <property type="molecule type" value="Genomic_DNA"/>
</dbReference>
<protein>
    <submittedName>
        <fullName evidence="6">Alkanesulfonate monooxygenase</fullName>
    </submittedName>
</protein>
<dbReference type="InterPro" id="IPR036661">
    <property type="entry name" value="Luciferase-like_sf"/>
</dbReference>
<dbReference type="Gene3D" id="3.20.20.30">
    <property type="entry name" value="Luciferase-like domain"/>
    <property type="match status" value="1"/>
</dbReference>
<dbReference type="CDD" id="cd01094">
    <property type="entry name" value="Alkanesulfonate_monoxygenase"/>
    <property type="match status" value="1"/>
</dbReference>
<evidence type="ECO:0000256" key="3">
    <source>
        <dbReference type="ARBA" id="ARBA00023002"/>
    </source>
</evidence>
<organism evidence="6 7">
    <name type="scientific">Bradyrhizobium nitroreducens</name>
    <dbReference type="NCBI Taxonomy" id="709803"/>
    <lineage>
        <taxon>Bacteria</taxon>
        <taxon>Pseudomonadati</taxon>
        <taxon>Pseudomonadota</taxon>
        <taxon>Alphaproteobacteria</taxon>
        <taxon>Hyphomicrobiales</taxon>
        <taxon>Nitrobacteraceae</taxon>
        <taxon>Bradyrhizobium</taxon>
    </lineage>
</organism>
<keyword evidence="7" id="KW-1185">Reference proteome</keyword>
<dbReference type="InterPro" id="IPR011251">
    <property type="entry name" value="Luciferase-like_dom"/>
</dbReference>
<evidence type="ECO:0000259" key="5">
    <source>
        <dbReference type="Pfam" id="PF00296"/>
    </source>
</evidence>
<dbReference type="SUPFAM" id="SSF51679">
    <property type="entry name" value="Bacterial luciferase-like"/>
    <property type="match status" value="1"/>
</dbReference>
<reference evidence="6 7" key="1">
    <citation type="submission" date="2015-06" db="EMBL/GenBank/DDBJ databases">
        <title>Comparative genome analysis of nirS-carrying Bradyrhizobium sp. strains.</title>
        <authorList>
            <person name="Ishii S."/>
            <person name="Jang J."/>
            <person name="Nishizawa T."/>
            <person name="Senoo K."/>
        </authorList>
    </citation>
    <scope>NUCLEOTIDE SEQUENCE [LARGE SCALE GENOMIC DNA]</scope>
    <source>
        <strain evidence="6 7">TSA1</strain>
    </source>
</reference>
<evidence type="ECO:0000256" key="4">
    <source>
        <dbReference type="ARBA" id="ARBA00023033"/>
    </source>
</evidence>
<proteinExistence type="predicted"/>
<gene>
    <name evidence="6" type="ORF">TSA1_15060</name>
</gene>
<evidence type="ECO:0000256" key="2">
    <source>
        <dbReference type="ARBA" id="ARBA00022643"/>
    </source>
</evidence>
<evidence type="ECO:0000256" key="1">
    <source>
        <dbReference type="ARBA" id="ARBA00022630"/>
    </source>
</evidence>
<dbReference type="InterPro" id="IPR050172">
    <property type="entry name" value="SsuD_RutA_monooxygenase"/>
</dbReference>